<accession>A0AAN8VU62</accession>
<evidence type="ECO:0000313" key="2">
    <source>
        <dbReference type="Proteomes" id="UP001370490"/>
    </source>
</evidence>
<comment type="caution">
    <text evidence="1">The sequence shown here is derived from an EMBL/GenBank/DDBJ whole genome shotgun (WGS) entry which is preliminary data.</text>
</comment>
<gene>
    <name evidence="1" type="ORF">RJ641_033201</name>
</gene>
<name>A0AAN8VU62_9MAGN</name>
<dbReference type="PANTHER" id="PTHR31170">
    <property type="entry name" value="BNAC04G53230D PROTEIN"/>
    <property type="match status" value="1"/>
</dbReference>
<keyword evidence="2" id="KW-1185">Reference proteome</keyword>
<dbReference type="Proteomes" id="UP001370490">
    <property type="component" value="Unassembled WGS sequence"/>
</dbReference>
<protein>
    <submittedName>
        <fullName evidence="1">Uncharacterized protein</fullName>
    </submittedName>
</protein>
<reference evidence="1 2" key="1">
    <citation type="submission" date="2023-12" db="EMBL/GenBank/DDBJ databases">
        <title>A high-quality genome assembly for Dillenia turbinata (Dilleniales).</title>
        <authorList>
            <person name="Chanderbali A."/>
        </authorList>
    </citation>
    <scope>NUCLEOTIDE SEQUENCE [LARGE SCALE GENOMIC DNA]</scope>
    <source>
        <strain evidence="1">LSX21</strain>
        <tissue evidence="1">Leaf</tissue>
    </source>
</reference>
<dbReference type="PANTHER" id="PTHR31170:SF21">
    <property type="match status" value="1"/>
</dbReference>
<proteinExistence type="predicted"/>
<evidence type="ECO:0000313" key="1">
    <source>
        <dbReference type="EMBL" id="KAK6936171.1"/>
    </source>
</evidence>
<dbReference type="InterPro" id="IPR004158">
    <property type="entry name" value="DUF247_pln"/>
</dbReference>
<sequence length="252" mass="28768">MCRGKKKKKKEILCKQGHKNNDKLPAPPDLGEGLFHVDEGVADTEIELSRLRIRKQSNGICDGNSAEDVERVWLISMENGTKQISNLLKTSAAKISCSIFRVPPNLFENFEKFYRPKIVSIGPHHHGKDNFEMTEEHKWRFLGSFLARSQRNGAGLDKYFKATASIEGKIRDCYSETIDFNSHDFIKVVLYGCFIIELSCKVETVFYTVDLLCSYAGPSQDRKSDSFFFVLETIYSFLYRGSPLFLCRTFSG</sequence>
<dbReference type="EMBL" id="JBAMMX010000007">
    <property type="protein sequence ID" value="KAK6936171.1"/>
    <property type="molecule type" value="Genomic_DNA"/>
</dbReference>
<dbReference type="AlphaFoldDB" id="A0AAN8VU62"/>
<dbReference type="Pfam" id="PF03140">
    <property type="entry name" value="DUF247"/>
    <property type="match status" value="1"/>
</dbReference>
<organism evidence="1 2">
    <name type="scientific">Dillenia turbinata</name>
    <dbReference type="NCBI Taxonomy" id="194707"/>
    <lineage>
        <taxon>Eukaryota</taxon>
        <taxon>Viridiplantae</taxon>
        <taxon>Streptophyta</taxon>
        <taxon>Embryophyta</taxon>
        <taxon>Tracheophyta</taxon>
        <taxon>Spermatophyta</taxon>
        <taxon>Magnoliopsida</taxon>
        <taxon>eudicotyledons</taxon>
        <taxon>Gunneridae</taxon>
        <taxon>Pentapetalae</taxon>
        <taxon>Dilleniales</taxon>
        <taxon>Dilleniaceae</taxon>
        <taxon>Dillenia</taxon>
    </lineage>
</organism>